<sequence length="309" mass="35289">MSRASTIPPSLRGRPFTRRQAIAAGLSADSLRGSRFRTLFRGVYVVGDEEPTFASYVVAALFVLPSDAVISHVTALWWYGVHIGSMWPLHFSTNTTLKTRHDGVRLHRRRGKLRPVRHDEREVSGPERAFVDSATLLPFVLLVMAGDALMHAKHTSLQALGEYCDASHIHGVVRARRTLPFLSEGAESPMETVVRLMLVLARLPMPECNPEIWHAGRFVARCDLVFRAYKVIVEYDGEWHERSRKQRQRDIERREALEALGWTVIVVVVEDLKDKREIVRRVHRAIVAHGYAGPKPVFNIMWQGWFERD</sequence>
<dbReference type="Proteomes" id="UP001164390">
    <property type="component" value="Chromosome"/>
</dbReference>
<protein>
    <submittedName>
        <fullName evidence="2">Very short patch repair endonuclease</fullName>
    </submittedName>
</protein>
<dbReference type="EMBL" id="CP094970">
    <property type="protein sequence ID" value="UYM04900.1"/>
    <property type="molecule type" value="Genomic_DNA"/>
</dbReference>
<dbReference type="Pfam" id="PF04480">
    <property type="entry name" value="DUF559"/>
    <property type="match status" value="1"/>
</dbReference>
<evidence type="ECO:0000259" key="1">
    <source>
        <dbReference type="Pfam" id="PF04480"/>
    </source>
</evidence>
<accession>A0AA46TGL8</accession>
<dbReference type="AlphaFoldDB" id="A0AA46TGL8"/>
<keyword evidence="2" id="KW-0540">Nuclease</keyword>
<dbReference type="InterPro" id="IPR011335">
    <property type="entry name" value="Restrct_endonuc-II-like"/>
</dbReference>
<evidence type="ECO:0000313" key="3">
    <source>
        <dbReference type="Proteomes" id="UP001164390"/>
    </source>
</evidence>
<gene>
    <name evidence="2" type="ORF">L0C25_20620</name>
</gene>
<reference evidence="2" key="1">
    <citation type="submission" date="2022-01" db="EMBL/GenBank/DDBJ databases">
        <title>Nocardioidaceae gen. sp. A5X3R13.</title>
        <authorList>
            <person name="Lopez Marin M.A."/>
            <person name="Uhlik O."/>
        </authorList>
    </citation>
    <scope>NUCLEOTIDE SEQUENCE</scope>
    <source>
        <strain evidence="2">A5X3R13</strain>
    </source>
</reference>
<keyword evidence="3" id="KW-1185">Reference proteome</keyword>
<dbReference type="KEGG" id="sgrg:L0C25_20620"/>
<dbReference type="GO" id="GO:0004519">
    <property type="term" value="F:endonuclease activity"/>
    <property type="evidence" value="ECO:0007669"/>
    <property type="project" value="UniProtKB-KW"/>
</dbReference>
<proteinExistence type="predicted"/>
<feature type="domain" description="DUF559" evidence="1">
    <location>
        <begin position="223"/>
        <end position="281"/>
    </location>
</feature>
<organism evidence="2 3">
    <name type="scientific">Solicola gregarius</name>
    <dbReference type="NCBI Taxonomy" id="2908642"/>
    <lineage>
        <taxon>Bacteria</taxon>
        <taxon>Bacillati</taxon>
        <taxon>Actinomycetota</taxon>
        <taxon>Actinomycetes</taxon>
        <taxon>Propionibacteriales</taxon>
        <taxon>Nocardioidaceae</taxon>
        <taxon>Solicola</taxon>
    </lineage>
</organism>
<dbReference type="SUPFAM" id="SSF52980">
    <property type="entry name" value="Restriction endonuclease-like"/>
    <property type="match status" value="1"/>
</dbReference>
<keyword evidence="2" id="KW-0378">Hydrolase</keyword>
<dbReference type="InterPro" id="IPR007569">
    <property type="entry name" value="DUF559"/>
</dbReference>
<keyword evidence="2" id="KW-0255">Endonuclease</keyword>
<name>A0AA46TGL8_9ACTN</name>
<dbReference type="RefSeq" id="WP_271633663.1">
    <property type="nucleotide sequence ID" value="NZ_CP094970.1"/>
</dbReference>
<evidence type="ECO:0000313" key="2">
    <source>
        <dbReference type="EMBL" id="UYM04900.1"/>
    </source>
</evidence>
<dbReference type="Gene3D" id="3.40.960.10">
    <property type="entry name" value="VSR Endonuclease"/>
    <property type="match status" value="1"/>
</dbReference>